<evidence type="ECO:0000313" key="2">
    <source>
        <dbReference type="EMBL" id="QAB18181.1"/>
    </source>
</evidence>
<gene>
    <name evidence="2" type="ORF">Leucomu_09840</name>
</gene>
<protein>
    <submittedName>
        <fullName evidence="2">Uncharacterized protein</fullName>
    </submittedName>
</protein>
<dbReference type="RefSeq" id="WP_128387110.1">
    <property type="nucleotide sequence ID" value="NZ_CP035037.1"/>
</dbReference>
<organism evidence="2 3">
    <name type="scientific">Leucobacter muris</name>
    <dbReference type="NCBI Taxonomy" id="1935379"/>
    <lineage>
        <taxon>Bacteria</taxon>
        <taxon>Bacillati</taxon>
        <taxon>Actinomycetota</taxon>
        <taxon>Actinomycetes</taxon>
        <taxon>Micrococcales</taxon>
        <taxon>Microbacteriaceae</taxon>
        <taxon>Leucobacter</taxon>
    </lineage>
</organism>
<proteinExistence type="predicted"/>
<sequence>MDLKFTFNGGTQASEHSHDAGTGAAPGIPLPFSTVPAATSSVLELHARLSGGAVVAEALSGDGVSYASAEVERAAEPGDAAALGKAVRSALARAVAGLEGPLSEAVTSLVLDLGGAEAEALRSIGIAVDETADPRAVVDDALQRRIGVAAGTPIAF</sequence>
<dbReference type="Proteomes" id="UP000285768">
    <property type="component" value="Chromosome"/>
</dbReference>
<evidence type="ECO:0000256" key="1">
    <source>
        <dbReference type="SAM" id="MobiDB-lite"/>
    </source>
</evidence>
<reference evidence="2 3" key="1">
    <citation type="submission" date="2019-01" db="EMBL/GenBank/DDBJ databases">
        <title>Leucobacter muris sp. nov. isolated from the nose of a laboratory mouse.</title>
        <authorList>
            <person name="Benga L."/>
            <person name="Sproeer C."/>
            <person name="Schumann P."/>
            <person name="Verbarg S."/>
            <person name="Bunk B."/>
            <person name="Engelhardt E."/>
            <person name="Benten P.M."/>
            <person name="Sager M."/>
        </authorList>
    </citation>
    <scope>NUCLEOTIDE SEQUENCE [LARGE SCALE GENOMIC DNA]</scope>
    <source>
        <strain evidence="2 3">DSM 101948</strain>
    </source>
</reference>
<name>A0ABX5QGT9_9MICO</name>
<dbReference type="EMBL" id="CP035037">
    <property type="protein sequence ID" value="QAB18181.1"/>
    <property type="molecule type" value="Genomic_DNA"/>
</dbReference>
<feature type="region of interest" description="Disordered" evidence="1">
    <location>
        <begin position="1"/>
        <end position="25"/>
    </location>
</feature>
<evidence type="ECO:0000313" key="3">
    <source>
        <dbReference type="Proteomes" id="UP000285768"/>
    </source>
</evidence>
<accession>A0ABX5QGT9</accession>
<keyword evidence="3" id="KW-1185">Reference proteome</keyword>